<keyword evidence="2" id="KW-0732">Signal</keyword>
<dbReference type="InParanoid" id="E9GY41"/>
<dbReference type="AlphaFoldDB" id="E9GY41"/>
<gene>
    <name evidence="3" type="ORF">DAPPUDRAFT_107751</name>
</gene>
<evidence type="ECO:0000256" key="1">
    <source>
        <dbReference type="SAM" id="MobiDB-lite"/>
    </source>
</evidence>
<name>E9GY41_DAPPU</name>
<evidence type="ECO:0000313" key="4">
    <source>
        <dbReference type="Proteomes" id="UP000000305"/>
    </source>
</evidence>
<feature type="chain" id="PRO_5003241547" evidence="2">
    <location>
        <begin position="25"/>
        <end position="437"/>
    </location>
</feature>
<dbReference type="KEGG" id="dpx:DAPPUDRAFT_107751"/>
<accession>E9GY41</accession>
<evidence type="ECO:0000256" key="2">
    <source>
        <dbReference type="SAM" id="SignalP"/>
    </source>
</evidence>
<sequence>MSLTFDYRPLPWLLLLLLVSEGTSDYRDGFEYPFITTRHPTPVRSYSMAPGWRQFYPENYDFSDYSRHITRTDPASRNSAAEQIPSGPYFAQELKRYYHKPAEEPHKVYQTSWNMIDSEGNEYSTVYNRPAMTGYRPSSSASSSSGILLPTDQYPFVLDAWQQQQQQHHVEQQPIKERPTRKPISKKPVRKKNKGVRPIHPGMFAVPVALTVAVTIDRLLASYKEDTTSQWLKLKTQFLSSPGYQQLVTKIPDKKHQYDIDKVADGLAPQSIASAYPNGVMGTLSLMAGLVWYLVNKSATPVIKMRQNSRGYSDSYSNNEDEESSTQTAINQLADYWLGSLKQTDCQQRAVCELVSQSSWLSSATRWSQSAYRSPMVQKAIESFKEEEELGAQLDDDESKLALLVQAASHGEQGVDCAAFYPHCSLPFHEESRDRRR</sequence>
<dbReference type="EMBL" id="GL732574">
    <property type="protein sequence ID" value="EFX75628.1"/>
    <property type="molecule type" value="Genomic_DNA"/>
</dbReference>
<evidence type="ECO:0000313" key="3">
    <source>
        <dbReference type="EMBL" id="EFX75628.1"/>
    </source>
</evidence>
<reference evidence="3 4" key="1">
    <citation type="journal article" date="2011" name="Science">
        <title>The ecoresponsive genome of Daphnia pulex.</title>
        <authorList>
            <person name="Colbourne J.K."/>
            <person name="Pfrender M.E."/>
            <person name="Gilbert D."/>
            <person name="Thomas W.K."/>
            <person name="Tucker A."/>
            <person name="Oakley T.H."/>
            <person name="Tokishita S."/>
            <person name="Aerts A."/>
            <person name="Arnold G.J."/>
            <person name="Basu M.K."/>
            <person name="Bauer D.J."/>
            <person name="Caceres C.E."/>
            <person name="Carmel L."/>
            <person name="Casola C."/>
            <person name="Choi J.H."/>
            <person name="Detter J.C."/>
            <person name="Dong Q."/>
            <person name="Dusheyko S."/>
            <person name="Eads B.D."/>
            <person name="Frohlich T."/>
            <person name="Geiler-Samerotte K.A."/>
            <person name="Gerlach D."/>
            <person name="Hatcher P."/>
            <person name="Jogdeo S."/>
            <person name="Krijgsveld J."/>
            <person name="Kriventseva E.V."/>
            <person name="Kultz D."/>
            <person name="Laforsch C."/>
            <person name="Lindquist E."/>
            <person name="Lopez J."/>
            <person name="Manak J.R."/>
            <person name="Muller J."/>
            <person name="Pangilinan J."/>
            <person name="Patwardhan R.P."/>
            <person name="Pitluck S."/>
            <person name="Pritham E.J."/>
            <person name="Rechtsteiner A."/>
            <person name="Rho M."/>
            <person name="Rogozin I.B."/>
            <person name="Sakarya O."/>
            <person name="Salamov A."/>
            <person name="Schaack S."/>
            <person name="Shapiro H."/>
            <person name="Shiga Y."/>
            <person name="Skalitzky C."/>
            <person name="Smith Z."/>
            <person name="Souvorov A."/>
            <person name="Sung W."/>
            <person name="Tang Z."/>
            <person name="Tsuchiya D."/>
            <person name="Tu H."/>
            <person name="Vos H."/>
            <person name="Wang M."/>
            <person name="Wolf Y.I."/>
            <person name="Yamagata H."/>
            <person name="Yamada T."/>
            <person name="Ye Y."/>
            <person name="Shaw J.R."/>
            <person name="Andrews J."/>
            <person name="Crease T.J."/>
            <person name="Tang H."/>
            <person name="Lucas S.M."/>
            <person name="Robertson H.M."/>
            <person name="Bork P."/>
            <person name="Koonin E.V."/>
            <person name="Zdobnov E.M."/>
            <person name="Grigoriev I.V."/>
            <person name="Lynch M."/>
            <person name="Boore J.L."/>
        </authorList>
    </citation>
    <scope>NUCLEOTIDE SEQUENCE [LARGE SCALE GENOMIC DNA]</scope>
</reference>
<dbReference type="Proteomes" id="UP000000305">
    <property type="component" value="Unassembled WGS sequence"/>
</dbReference>
<feature type="region of interest" description="Disordered" evidence="1">
    <location>
        <begin position="166"/>
        <end position="196"/>
    </location>
</feature>
<feature type="signal peptide" evidence="2">
    <location>
        <begin position="1"/>
        <end position="24"/>
    </location>
</feature>
<feature type="compositionally biased region" description="Basic and acidic residues" evidence="1">
    <location>
        <begin position="168"/>
        <end position="180"/>
    </location>
</feature>
<keyword evidence="4" id="KW-1185">Reference proteome</keyword>
<dbReference type="HOGENOM" id="CLU_627406_0_0_1"/>
<organism evidence="3 4">
    <name type="scientific">Daphnia pulex</name>
    <name type="common">Water flea</name>
    <dbReference type="NCBI Taxonomy" id="6669"/>
    <lineage>
        <taxon>Eukaryota</taxon>
        <taxon>Metazoa</taxon>
        <taxon>Ecdysozoa</taxon>
        <taxon>Arthropoda</taxon>
        <taxon>Crustacea</taxon>
        <taxon>Branchiopoda</taxon>
        <taxon>Diplostraca</taxon>
        <taxon>Cladocera</taxon>
        <taxon>Anomopoda</taxon>
        <taxon>Daphniidae</taxon>
        <taxon>Daphnia</taxon>
    </lineage>
</organism>
<proteinExistence type="predicted"/>
<feature type="compositionally biased region" description="Basic residues" evidence="1">
    <location>
        <begin position="181"/>
        <end position="196"/>
    </location>
</feature>
<dbReference type="OrthoDB" id="6346244at2759"/>
<protein>
    <submittedName>
        <fullName evidence="3">Uncharacterized protein</fullName>
    </submittedName>
</protein>